<evidence type="ECO:0000259" key="1">
    <source>
        <dbReference type="Pfam" id="PF01637"/>
    </source>
</evidence>
<dbReference type="InterPro" id="IPR036388">
    <property type="entry name" value="WH-like_DNA-bd_sf"/>
</dbReference>
<dbReference type="Gene3D" id="1.10.8.60">
    <property type="match status" value="1"/>
</dbReference>
<dbReference type="KEGG" id="tnu:BD01_1684"/>
<protein>
    <submittedName>
        <fullName evidence="3">Putative ATPase (AAA+ superfamily)</fullName>
    </submittedName>
</protein>
<dbReference type="STRING" id="195522.BD01_1684"/>
<dbReference type="InterPro" id="IPR011579">
    <property type="entry name" value="ATPase_dom"/>
</dbReference>
<dbReference type="PANTHER" id="PTHR34301">
    <property type="entry name" value="DNA-BINDING PROTEIN-RELATED"/>
    <property type="match status" value="1"/>
</dbReference>
<dbReference type="SUPFAM" id="SSF52540">
    <property type="entry name" value="P-loop containing nucleoside triphosphate hydrolases"/>
    <property type="match status" value="1"/>
</dbReference>
<dbReference type="Gene3D" id="3.40.50.300">
    <property type="entry name" value="P-loop containing nucleotide triphosphate hydrolases"/>
    <property type="match status" value="1"/>
</dbReference>
<name>W8NVU6_9EURY</name>
<sequence length="365" mass="42214">MVVTYFDTRPKRKREDLYDREKELSDFENSLRSNNPLTVITGIRRLGKTSLLLVGLNELGVPYILVDFRGVNPNSRMDVYKRIESALNLFFRENRNLWEELKENLRTITGLRVLSFGVNLSWREEKTDLIALFRELEKHDVVLAFDEVQYLRGPVGSEFSGLIAHLYDYSNLRIVMTGSEVGLLHDYLGVDDPKAPLYGRYFHEVTLSRFTREQSRDFLIKGFEQVGVAPPEEIIEDAVEKLDGIVGWLVLFGRRVLEKGSSSEIVEEVFEEAKRLALEEFENFLSKRPAARKRYLEIMRAVASGRNTWEEIKEHLERKEGKSIADSVLARLLKALVDSSFLQKVRDGRNVHYKIPDPVLEAVFK</sequence>
<reference evidence="3 4" key="1">
    <citation type="submission" date="2014-02" db="EMBL/GenBank/DDBJ databases">
        <title>Genome Sequence of an Hyperthermophilic Archaeon, Thermococcus nautili 30-1, producing viral vesicles.</title>
        <authorList>
            <person name="Oberto J."/>
            <person name="Gaudin M."/>
            <person name="Cossu M."/>
            <person name="Gorlas A."/>
            <person name="Slesarev A."/>
            <person name="Marguet E."/>
            <person name="Forterre P."/>
        </authorList>
    </citation>
    <scope>NUCLEOTIDE SEQUENCE [LARGE SCALE GENOMIC DNA]</scope>
    <source>
        <strain evidence="3 4">30-1</strain>
    </source>
</reference>
<organism evidence="3 4">
    <name type="scientific">Thermococcus nautili</name>
    <dbReference type="NCBI Taxonomy" id="195522"/>
    <lineage>
        <taxon>Archaea</taxon>
        <taxon>Methanobacteriati</taxon>
        <taxon>Methanobacteriota</taxon>
        <taxon>Thermococci</taxon>
        <taxon>Thermococcales</taxon>
        <taxon>Thermococcaceae</taxon>
        <taxon>Thermococcus</taxon>
    </lineage>
</organism>
<feature type="domain" description="ATPase" evidence="1">
    <location>
        <begin position="18"/>
        <end position="250"/>
    </location>
</feature>
<gene>
    <name evidence="3" type="ORF">BD01_1684</name>
</gene>
<dbReference type="OrthoDB" id="132045at2157"/>
<dbReference type="RefSeq" id="WP_042691814.1">
    <property type="nucleotide sequence ID" value="NZ_CP007264.1"/>
</dbReference>
<dbReference type="SUPFAM" id="SSF46785">
    <property type="entry name" value="Winged helix' DNA-binding domain"/>
    <property type="match status" value="1"/>
</dbReference>
<evidence type="ECO:0000313" key="4">
    <source>
        <dbReference type="Proteomes" id="UP000019434"/>
    </source>
</evidence>
<dbReference type="Gene3D" id="1.10.10.10">
    <property type="entry name" value="Winged helix-like DNA-binding domain superfamily/Winged helix DNA-binding domain"/>
    <property type="match status" value="1"/>
</dbReference>
<feature type="domain" description="MCM C-terminal" evidence="2">
    <location>
        <begin position="290"/>
        <end position="346"/>
    </location>
</feature>
<dbReference type="GeneID" id="82171065"/>
<dbReference type="Pfam" id="PF01637">
    <property type="entry name" value="ATPase_2"/>
    <property type="match status" value="1"/>
</dbReference>
<dbReference type="InterPro" id="IPR036390">
    <property type="entry name" value="WH_DNA-bd_sf"/>
</dbReference>
<dbReference type="eggNOG" id="arCOG03169">
    <property type="taxonomic scope" value="Archaea"/>
</dbReference>
<dbReference type="HOGENOM" id="CLU_061108_0_0_2"/>
<evidence type="ECO:0000259" key="2">
    <source>
        <dbReference type="Pfam" id="PF21100"/>
    </source>
</evidence>
<dbReference type="PANTHER" id="PTHR34301:SF8">
    <property type="entry name" value="ATPASE DOMAIN-CONTAINING PROTEIN"/>
    <property type="match status" value="1"/>
</dbReference>
<accession>W8NVU6</accession>
<dbReference type="InterPro" id="IPR048907">
    <property type="entry name" value="WHD_MCM_arc"/>
</dbReference>
<dbReference type="AlphaFoldDB" id="W8NVU6"/>
<dbReference type="Pfam" id="PF21100">
    <property type="entry name" value="WHD_MCM"/>
    <property type="match status" value="1"/>
</dbReference>
<keyword evidence="4" id="KW-1185">Reference proteome</keyword>
<proteinExistence type="predicted"/>
<dbReference type="Proteomes" id="UP000019434">
    <property type="component" value="Chromosome"/>
</dbReference>
<dbReference type="EMBL" id="CP007264">
    <property type="protein sequence ID" value="AHL23287.1"/>
    <property type="molecule type" value="Genomic_DNA"/>
</dbReference>
<evidence type="ECO:0000313" key="3">
    <source>
        <dbReference type="EMBL" id="AHL23287.1"/>
    </source>
</evidence>
<dbReference type="GO" id="GO:0005524">
    <property type="term" value="F:ATP binding"/>
    <property type="evidence" value="ECO:0007669"/>
    <property type="project" value="InterPro"/>
</dbReference>
<dbReference type="InterPro" id="IPR027417">
    <property type="entry name" value="P-loop_NTPase"/>
</dbReference>